<proteinExistence type="inferred from homology"/>
<dbReference type="Pfam" id="PF08142">
    <property type="entry name" value="AARP2CN"/>
    <property type="match status" value="1"/>
</dbReference>
<sequence length="757" mass="87165">MLPLPKQEVHRPGPWKQVNKPHKNGKGTGKKLDKGRLDVKAISHKKLLLKRSDRKNQMNQFRKAKREEVLKQKRKLGGLKSVPVLVMILSLDDSISTTEFLDKLQSCDEDLDISESVLGHTHISCFRFKQRYTFIIPNKADLHSVMDTLKVCEVLLLLHSPNAPDHNTEMLLSVIIAHAAPTTIHVVQGFDKMNPKKKAECRKHIIKALEPRFSDVKLQQCDTNQELLLLLRQIGNQKQRPVAFRDNRAHLLVENISFDLKDSISNKGILKVSGYVRGQSLNVNGLVHIPGWDTFQMSQIDQGCDPHSNDKFNMVLGVVELANPLDQESLQSEVIPDPLDGEQTWPTQEELDAAEQLKPKKSVRKVTEGTSEYQAAWICDSENEESEVSDEESCNNSQMMSADESEETEQTMDAMDFAPDIKDDNYDDDLDMDEERQMMVRFKEERMHNMFPDEQDTPMDVKAYIRYQRYRGLKNYKSSPWDPMENLPQDYARIYRFANFRHTAKKISKSEKEGVEPGEYVNVYINDVPQSLFDSVNTEKSTLVIYGLLPHEQKMSVVNTVIRKHLTCKVPIKSKDTLIFHIGYRRFTCKPIFSEHRTGNKFKYERFLPSDTAVVASFYAPVTFPPSSVVVFRQTRNGSHQLVATGSVLDVNPNRIVVKRIVLSGHPFKIFRRSAVVRYMFFNRDDIKYFKCIELLTKCGRRGHIQEALGSHGHMKCVFDKQLQSQDVVLMYLYKRVFPKWTYDTYVPNPTFEEVSG</sequence>
<dbReference type="InterPro" id="IPR007034">
    <property type="entry name" value="BMS1_TSR1_C"/>
</dbReference>
<dbReference type="Proteomes" id="UP000887013">
    <property type="component" value="Unassembled WGS sequence"/>
</dbReference>
<feature type="domain" description="Bms1-type G" evidence="8">
    <location>
        <begin position="82"/>
        <end position="240"/>
    </location>
</feature>
<dbReference type="PANTHER" id="PTHR12858">
    <property type="entry name" value="RIBOSOME BIOGENESIS PROTEIN"/>
    <property type="match status" value="1"/>
</dbReference>
<dbReference type="InterPro" id="IPR012948">
    <property type="entry name" value="AARP2CN"/>
</dbReference>
<organism evidence="9 10">
    <name type="scientific">Nephila pilipes</name>
    <name type="common">Giant wood spider</name>
    <name type="synonym">Nephila maculata</name>
    <dbReference type="NCBI Taxonomy" id="299642"/>
    <lineage>
        <taxon>Eukaryota</taxon>
        <taxon>Metazoa</taxon>
        <taxon>Ecdysozoa</taxon>
        <taxon>Arthropoda</taxon>
        <taxon>Chelicerata</taxon>
        <taxon>Arachnida</taxon>
        <taxon>Araneae</taxon>
        <taxon>Araneomorphae</taxon>
        <taxon>Entelegynae</taxon>
        <taxon>Araneoidea</taxon>
        <taxon>Nephilidae</taxon>
        <taxon>Nephila</taxon>
    </lineage>
</organism>
<dbReference type="GO" id="GO:0005525">
    <property type="term" value="F:GTP binding"/>
    <property type="evidence" value="ECO:0007669"/>
    <property type="project" value="TreeGrafter"/>
</dbReference>
<dbReference type="GO" id="GO:0034511">
    <property type="term" value="F:U3 snoRNA binding"/>
    <property type="evidence" value="ECO:0007669"/>
    <property type="project" value="TreeGrafter"/>
</dbReference>
<dbReference type="InterPro" id="IPR030387">
    <property type="entry name" value="G_Bms1/Tsr1_dom"/>
</dbReference>
<name>A0A8X6IJ61_NEPPI</name>
<dbReference type="GO" id="GO:0000479">
    <property type="term" value="P:endonucleolytic cleavage of tricistronic rRNA transcript (SSU-rRNA, 5.8S rRNA, LSU-rRNA)"/>
    <property type="evidence" value="ECO:0007669"/>
    <property type="project" value="TreeGrafter"/>
</dbReference>
<dbReference type="SMART" id="SM00785">
    <property type="entry name" value="AARP2CN"/>
    <property type="match status" value="1"/>
</dbReference>
<dbReference type="Pfam" id="PF22298">
    <property type="entry name" value="Tsr1_G-like"/>
    <property type="match status" value="1"/>
</dbReference>
<evidence type="ECO:0000256" key="4">
    <source>
        <dbReference type="ARBA" id="ARBA00037087"/>
    </source>
</evidence>
<evidence type="ECO:0000259" key="8">
    <source>
        <dbReference type="PROSITE" id="PS51714"/>
    </source>
</evidence>
<dbReference type="SMART" id="SM01362">
    <property type="entry name" value="DUF663"/>
    <property type="match status" value="1"/>
</dbReference>
<evidence type="ECO:0000256" key="2">
    <source>
        <dbReference type="ARBA" id="ARBA00022517"/>
    </source>
</evidence>
<dbReference type="GO" id="GO:0003924">
    <property type="term" value="F:GTPase activity"/>
    <property type="evidence" value="ECO:0007669"/>
    <property type="project" value="TreeGrafter"/>
</dbReference>
<dbReference type="OrthoDB" id="119302at2759"/>
<reference evidence="9" key="1">
    <citation type="submission" date="2020-08" db="EMBL/GenBank/DDBJ databases">
        <title>Multicomponent nature underlies the extraordinary mechanical properties of spider dragline silk.</title>
        <authorList>
            <person name="Kono N."/>
            <person name="Nakamura H."/>
            <person name="Mori M."/>
            <person name="Yoshida Y."/>
            <person name="Ohtoshi R."/>
            <person name="Malay A.D."/>
            <person name="Moran D.A.P."/>
            <person name="Tomita M."/>
            <person name="Numata K."/>
            <person name="Arakawa K."/>
        </authorList>
    </citation>
    <scope>NUCLEOTIDE SEQUENCE</scope>
</reference>
<dbReference type="GO" id="GO:0000462">
    <property type="term" value="P:maturation of SSU-rRNA from tricistronic rRNA transcript (SSU-rRNA, 5.8S rRNA, LSU-rRNA)"/>
    <property type="evidence" value="ECO:0007669"/>
    <property type="project" value="TreeGrafter"/>
</dbReference>
<feature type="region of interest" description="Disordered" evidence="7">
    <location>
        <begin position="1"/>
        <end position="33"/>
    </location>
</feature>
<protein>
    <recommendedName>
        <fullName evidence="6">Pre-rRNA-processing protein TSR1 homolog</fullName>
    </recommendedName>
</protein>
<evidence type="ECO:0000256" key="7">
    <source>
        <dbReference type="SAM" id="MobiDB-lite"/>
    </source>
</evidence>
<keyword evidence="2" id="KW-0690">Ribosome biogenesis</keyword>
<evidence type="ECO:0000256" key="3">
    <source>
        <dbReference type="ARBA" id="ARBA00023242"/>
    </source>
</evidence>
<dbReference type="EMBL" id="BMAW01091111">
    <property type="protein sequence ID" value="GFS48025.1"/>
    <property type="molecule type" value="Genomic_DNA"/>
</dbReference>
<dbReference type="InterPro" id="IPR039761">
    <property type="entry name" value="Bms1/Tsr1"/>
</dbReference>
<keyword evidence="3" id="KW-0539">Nucleus</keyword>
<evidence type="ECO:0000256" key="6">
    <source>
        <dbReference type="ARBA" id="ARBA00040070"/>
    </source>
</evidence>
<evidence type="ECO:0000313" key="10">
    <source>
        <dbReference type="Proteomes" id="UP000887013"/>
    </source>
</evidence>
<gene>
    <name evidence="9" type="primary">Tsr1</name>
    <name evidence="9" type="ORF">NPIL_93381</name>
</gene>
<dbReference type="PROSITE" id="PS51714">
    <property type="entry name" value="G_BMS1"/>
    <property type="match status" value="1"/>
</dbReference>
<dbReference type="GO" id="GO:0005730">
    <property type="term" value="C:nucleolus"/>
    <property type="evidence" value="ECO:0007669"/>
    <property type="project" value="UniProtKB-SubCell"/>
</dbReference>
<evidence type="ECO:0000256" key="5">
    <source>
        <dbReference type="ARBA" id="ARBA00038288"/>
    </source>
</evidence>
<dbReference type="Pfam" id="PF04950">
    <property type="entry name" value="RIBIOP_C"/>
    <property type="match status" value="1"/>
</dbReference>
<dbReference type="PANTHER" id="PTHR12858:SF1">
    <property type="entry name" value="PRE-RRNA-PROCESSING PROTEIN TSR1 HOMOLOG"/>
    <property type="match status" value="1"/>
</dbReference>
<comment type="similarity">
    <text evidence="5">Belongs to the TRAFAC class translation factor GTPase superfamily. Bms1-like GTPase family. TSR1 subfamily.</text>
</comment>
<accession>A0A8X6IJ61</accession>
<comment type="caution">
    <text evidence="9">The sequence shown here is derived from an EMBL/GenBank/DDBJ whole genome shotgun (WGS) entry which is preliminary data.</text>
</comment>
<dbReference type="GO" id="GO:0030688">
    <property type="term" value="C:preribosome, small subunit precursor"/>
    <property type="evidence" value="ECO:0007669"/>
    <property type="project" value="TreeGrafter"/>
</dbReference>
<evidence type="ECO:0000313" key="9">
    <source>
        <dbReference type="EMBL" id="GFS48025.1"/>
    </source>
</evidence>
<evidence type="ECO:0000256" key="1">
    <source>
        <dbReference type="ARBA" id="ARBA00004604"/>
    </source>
</evidence>
<comment type="subcellular location">
    <subcellularLocation>
        <location evidence="1">Nucleus</location>
        <location evidence="1">Nucleolus</location>
    </subcellularLocation>
</comment>
<keyword evidence="10" id="KW-1185">Reference proteome</keyword>
<feature type="compositionally biased region" description="Basic residues" evidence="7">
    <location>
        <begin position="19"/>
        <end position="29"/>
    </location>
</feature>
<comment type="function">
    <text evidence="4">Required during maturation of the 40S ribosomal subunit in the nucleolus.</text>
</comment>
<dbReference type="AlphaFoldDB" id="A0A8X6IJ61"/>